<organism evidence="1 2">
    <name type="scientific">Streptomyces minutiscleroticus</name>
    <dbReference type="NCBI Taxonomy" id="68238"/>
    <lineage>
        <taxon>Bacteria</taxon>
        <taxon>Bacillati</taxon>
        <taxon>Actinomycetota</taxon>
        <taxon>Actinomycetes</taxon>
        <taxon>Kitasatosporales</taxon>
        <taxon>Streptomycetaceae</taxon>
        <taxon>Streptomyces</taxon>
    </lineage>
</organism>
<comment type="caution">
    <text evidence="1">The sequence shown here is derived from an EMBL/GenBank/DDBJ whole genome shotgun (WGS) entry which is preliminary data.</text>
</comment>
<keyword evidence="2" id="KW-1185">Reference proteome</keyword>
<accession>A0A918U841</accession>
<evidence type="ECO:0000313" key="2">
    <source>
        <dbReference type="Proteomes" id="UP000619244"/>
    </source>
</evidence>
<proteinExistence type="predicted"/>
<evidence type="ECO:0000313" key="1">
    <source>
        <dbReference type="EMBL" id="GGY05862.1"/>
    </source>
</evidence>
<protein>
    <submittedName>
        <fullName evidence="1">Uncharacterized protein</fullName>
    </submittedName>
</protein>
<dbReference type="Proteomes" id="UP000619244">
    <property type="component" value="Unassembled WGS sequence"/>
</dbReference>
<gene>
    <name evidence="1" type="ORF">GCM10010358_69060</name>
</gene>
<dbReference type="EMBL" id="BMVU01000057">
    <property type="protein sequence ID" value="GGY05862.1"/>
    <property type="molecule type" value="Genomic_DNA"/>
</dbReference>
<reference evidence="1" key="1">
    <citation type="journal article" date="2014" name="Int. J. Syst. Evol. Microbiol.">
        <title>Complete genome sequence of Corynebacterium casei LMG S-19264T (=DSM 44701T), isolated from a smear-ripened cheese.</title>
        <authorList>
            <consortium name="US DOE Joint Genome Institute (JGI-PGF)"/>
            <person name="Walter F."/>
            <person name="Albersmeier A."/>
            <person name="Kalinowski J."/>
            <person name="Ruckert C."/>
        </authorList>
    </citation>
    <scope>NUCLEOTIDE SEQUENCE</scope>
    <source>
        <strain evidence="1">JCM 4790</strain>
    </source>
</reference>
<name>A0A918U841_9ACTN</name>
<reference evidence="1" key="2">
    <citation type="submission" date="2020-09" db="EMBL/GenBank/DDBJ databases">
        <authorList>
            <person name="Sun Q."/>
            <person name="Ohkuma M."/>
        </authorList>
    </citation>
    <scope>NUCLEOTIDE SEQUENCE</scope>
    <source>
        <strain evidence="1">JCM 4790</strain>
    </source>
</reference>
<sequence>MPDGQTPARGPAHDALVAGGTYVVGDGLVPAARLAHTYRARLRRTQNRSRPTTAPAATVGLLFQAAEEPFLETGHELHVFSRTSRTVLGVLVHRVRCASGAVASCPWSGDAGAVSPAHSVSGQGLGGPVPAASLRCRGAVPSVA</sequence>
<dbReference type="AlphaFoldDB" id="A0A918U841"/>